<protein>
    <submittedName>
        <fullName evidence="1">Uncharacterized protein</fullName>
    </submittedName>
</protein>
<reference evidence="1" key="1">
    <citation type="submission" date="2013-11" db="EMBL/GenBank/DDBJ databases">
        <title>The Genome Sequence of Phytophthora parasitica CJ05E6.</title>
        <authorList>
            <consortium name="The Broad Institute Genomics Platform"/>
            <person name="Russ C."/>
            <person name="Tyler B."/>
            <person name="Panabieres F."/>
            <person name="Shan W."/>
            <person name="Tripathy S."/>
            <person name="Grunwald N."/>
            <person name="Machado M."/>
            <person name="Johnson C.S."/>
            <person name="Arredondo F."/>
            <person name="Hong C."/>
            <person name="Coffey M."/>
            <person name="Young S.K."/>
            <person name="Zeng Q."/>
            <person name="Gargeya S."/>
            <person name="Fitzgerald M."/>
            <person name="Abouelleil A."/>
            <person name="Alvarado L."/>
            <person name="Chapman S.B."/>
            <person name="Gainer-Dewar J."/>
            <person name="Goldberg J."/>
            <person name="Griggs A."/>
            <person name="Gujja S."/>
            <person name="Hansen M."/>
            <person name="Howarth C."/>
            <person name="Imamovic A."/>
            <person name="Ireland A."/>
            <person name="Larimer J."/>
            <person name="McCowan C."/>
            <person name="Murphy C."/>
            <person name="Pearson M."/>
            <person name="Poon T.W."/>
            <person name="Priest M."/>
            <person name="Roberts A."/>
            <person name="Saif S."/>
            <person name="Shea T."/>
            <person name="Sykes S."/>
            <person name="Wortman J."/>
            <person name="Nusbaum C."/>
            <person name="Birren B."/>
        </authorList>
    </citation>
    <scope>NUCLEOTIDE SEQUENCE [LARGE SCALE GENOMIC DNA]</scope>
    <source>
        <strain evidence="1">CJ05E6</strain>
    </source>
</reference>
<evidence type="ECO:0000313" key="1">
    <source>
        <dbReference type="EMBL" id="ETL35612.1"/>
    </source>
</evidence>
<dbReference type="Proteomes" id="UP000053864">
    <property type="component" value="Unassembled WGS sequence"/>
</dbReference>
<gene>
    <name evidence="1" type="ORF">L916_12282</name>
</gene>
<organism evidence="1">
    <name type="scientific">Phytophthora nicotianae</name>
    <name type="common">Potato buckeye rot agent</name>
    <name type="synonym">Phytophthora parasitica</name>
    <dbReference type="NCBI Taxonomy" id="4792"/>
    <lineage>
        <taxon>Eukaryota</taxon>
        <taxon>Sar</taxon>
        <taxon>Stramenopiles</taxon>
        <taxon>Oomycota</taxon>
        <taxon>Peronosporomycetes</taxon>
        <taxon>Peronosporales</taxon>
        <taxon>Peronosporaceae</taxon>
        <taxon>Phytophthora</taxon>
    </lineage>
</organism>
<name>W2IQ18_PHYNI</name>
<dbReference type="AlphaFoldDB" id="W2IQ18"/>
<sequence>MLWQFKEMSCSASLASVSWRSPIYGLNGTRRRRGCPTLRPFSLPRRATSEHALSPSLQPSLPVSPRPLDRLHVSPRLALRVMPLCLYPRSSFCLSRLSARRLQNRCHLLHPLVLLVIFLNLFDRLLRVAAEVLRRPLQLLRQACLLAVERALPLDPVRLSAVIQTPREAIVVLRS</sequence>
<proteinExistence type="predicted"/>
<dbReference type="EMBL" id="KI673966">
    <property type="protein sequence ID" value="ETL35612.1"/>
    <property type="molecule type" value="Genomic_DNA"/>
</dbReference>
<accession>W2IQ18</accession>